<feature type="transmembrane region" description="Helical" evidence="6">
    <location>
        <begin position="12"/>
        <end position="30"/>
    </location>
</feature>
<keyword evidence="5 6" id="KW-0472">Membrane</keyword>
<dbReference type="PANTHER" id="PTHR42948">
    <property type="entry name" value="TRANSPORTER"/>
    <property type="match status" value="1"/>
</dbReference>
<feature type="transmembrane region" description="Helical" evidence="6">
    <location>
        <begin position="442"/>
        <end position="462"/>
    </location>
</feature>
<keyword evidence="8" id="KW-1185">Reference proteome</keyword>
<dbReference type="SUPFAM" id="SSF161070">
    <property type="entry name" value="SNF-like"/>
    <property type="match status" value="1"/>
</dbReference>
<name>A0AA52EKI2_9PROT</name>
<evidence type="ECO:0000256" key="4">
    <source>
        <dbReference type="ARBA" id="ARBA00022989"/>
    </source>
</evidence>
<feature type="transmembrane region" description="Helical" evidence="6">
    <location>
        <begin position="42"/>
        <end position="62"/>
    </location>
</feature>
<dbReference type="NCBIfam" id="NF037979">
    <property type="entry name" value="Na_transp"/>
    <property type="match status" value="1"/>
</dbReference>
<evidence type="ECO:0000256" key="1">
    <source>
        <dbReference type="ARBA" id="ARBA00004141"/>
    </source>
</evidence>
<feature type="transmembrane region" description="Helical" evidence="6">
    <location>
        <begin position="348"/>
        <end position="367"/>
    </location>
</feature>
<keyword evidence="2" id="KW-0813">Transport</keyword>
<protein>
    <submittedName>
        <fullName evidence="7">Sodium-dependent transporter</fullName>
    </submittedName>
</protein>
<dbReference type="CDD" id="cd10336">
    <property type="entry name" value="SLC6sbd_Tyt1-Like"/>
    <property type="match status" value="1"/>
</dbReference>
<evidence type="ECO:0000256" key="6">
    <source>
        <dbReference type="SAM" id="Phobius"/>
    </source>
</evidence>
<dbReference type="EMBL" id="CP123872">
    <property type="protein sequence ID" value="WND03914.1"/>
    <property type="molecule type" value="Genomic_DNA"/>
</dbReference>
<dbReference type="AlphaFoldDB" id="A0AA52EKI2"/>
<evidence type="ECO:0000256" key="5">
    <source>
        <dbReference type="ARBA" id="ARBA00023136"/>
    </source>
</evidence>
<feature type="transmembrane region" description="Helical" evidence="6">
    <location>
        <begin position="258"/>
        <end position="285"/>
    </location>
</feature>
<feature type="transmembrane region" description="Helical" evidence="6">
    <location>
        <begin position="225"/>
        <end position="246"/>
    </location>
</feature>
<dbReference type="PANTHER" id="PTHR42948:SF1">
    <property type="entry name" value="TRANSPORTER"/>
    <property type="match status" value="1"/>
</dbReference>
<keyword evidence="4 6" id="KW-1133">Transmembrane helix</keyword>
<dbReference type="KEGG" id="tmk:QGN29_05950"/>
<dbReference type="Pfam" id="PF00209">
    <property type="entry name" value="SNF"/>
    <property type="match status" value="2"/>
</dbReference>
<dbReference type="GO" id="GO:0016020">
    <property type="term" value="C:membrane"/>
    <property type="evidence" value="ECO:0007669"/>
    <property type="project" value="UniProtKB-SubCell"/>
</dbReference>
<feature type="transmembrane region" description="Helical" evidence="6">
    <location>
        <begin position="305"/>
        <end position="327"/>
    </location>
</feature>
<evidence type="ECO:0000313" key="8">
    <source>
        <dbReference type="Proteomes" id="UP001268683"/>
    </source>
</evidence>
<gene>
    <name evidence="7" type="ORF">QGN29_05950</name>
</gene>
<dbReference type="InterPro" id="IPR000175">
    <property type="entry name" value="Na/ntran_symport"/>
</dbReference>
<dbReference type="PROSITE" id="PS50267">
    <property type="entry name" value="NA_NEUROTRAN_SYMP_3"/>
    <property type="match status" value="1"/>
</dbReference>
<dbReference type="PRINTS" id="PR00176">
    <property type="entry name" value="NANEUSMPORT"/>
</dbReference>
<feature type="transmembrane region" description="Helical" evidence="6">
    <location>
        <begin position="403"/>
        <end position="421"/>
    </location>
</feature>
<proteinExistence type="predicted"/>
<feature type="transmembrane region" description="Helical" evidence="6">
    <location>
        <begin position="91"/>
        <end position="113"/>
    </location>
</feature>
<sequence length="463" mass="48747">MAGAAQVQWSSRMAFIFAAVGSAVGLGNIWRFPYVAGENGGSAFILMYIAFVFLIGLPVLIAELSIGRRGGKSPIGSLGAIAKESAANPKWAWLGHIGTFGGGLGLLSFYSVIAGWVMSYVIQAATGAFSDITADAATAAMGEFTSNAGTVTFWHLLFIMVTVVIVGKGIKGGLEKAVTYLMPLLFLIILLLLGYSLATGDMVKTAEFLFTPDWSKINGSTALSALGQAFFSLSVTVGTMLAYGSYLPKDISLHKSGALIATADTLVALIAGLAIFPLVFAYGLAPDAGPSLIFKTLPIAFGQMPGGSFIATAFFVLLTIAAITSSISLLEPGVAYFEEKFGMTRWRAAIIGGAIAFAVGLMTVFSWNDAAEFLPLAWMGLEQLPNGKVANMGEIIDFTVSNIIMPVGGLLLAIFVGWFVSRDSMKDEMGLPEGGVFEIWHVLIKYVCPAALIWVLASGLGVF</sequence>
<comment type="subcellular location">
    <subcellularLocation>
        <location evidence="1">Membrane</location>
        <topology evidence="1">Multi-pass membrane protein</topology>
    </subcellularLocation>
</comment>
<evidence type="ECO:0000256" key="2">
    <source>
        <dbReference type="ARBA" id="ARBA00022448"/>
    </source>
</evidence>
<dbReference type="Proteomes" id="UP001268683">
    <property type="component" value="Chromosome"/>
</dbReference>
<reference evidence="7" key="1">
    <citation type="submission" date="2023-04" db="EMBL/GenBank/DDBJ databases">
        <title>Complete genome sequence of Temperatibacter marinus.</title>
        <authorList>
            <person name="Rong J.-C."/>
            <person name="Yi M.-L."/>
            <person name="Zhao Q."/>
        </authorList>
    </citation>
    <scope>NUCLEOTIDE SEQUENCE</scope>
    <source>
        <strain evidence="7">NBRC 110045</strain>
    </source>
</reference>
<evidence type="ECO:0000313" key="7">
    <source>
        <dbReference type="EMBL" id="WND03914.1"/>
    </source>
</evidence>
<dbReference type="InterPro" id="IPR037272">
    <property type="entry name" value="SNS_sf"/>
</dbReference>
<dbReference type="RefSeq" id="WP_310799779.1">
    <property type="nucleotide sequence ID" value="NZ_CP123872.1"/>
</dbReference>
<evidence type="ECO:0000256" key="3">
    <source>
        <dbReference type="ARBA" id="ARBA00022692"/>
    </source>
</evidence>
<accession>A0AA52EKI2</accession>
<keyword evidence="3 6" id="KW-0812">Transmembrane</keyword>
<feature type="transmembrane region" description="Helical" evidence="6">
    <location>
        <begin position="177"/>
        <end position="198"/>
    </location>
</feature>
<organism evidence="7 8">
    <name type="scientific">Temperatibacter marinus</name>
    <dbReference type="NCBI Taxonomy" id="1456591"/>
    <lineage>
        <taxon>Bacteria</taxon>
        <taxon>Pseudomonadati</taxon>
        <taxon>Pseudomonadota</taxon>
        <taxon>Alphaproteobacteria</taxon>
        <taxon>Kordiimonadales</taxon>
        <taxon>Temperatibacteraceae</taxon>
        <taxon>Temperatibacter</taxon>
    </lineage>
</organism>
<feature type="transmembrane region" description="Helical" evidence="6">
    <location>
        <begin position="151"/>
        <end position="170"/>
    </location>
</feature>
<dbReference type="InterPro" id="IPR047218">
    <property type="entry name" value="YocR/YhdH-like"/>
</dbReference>